<dbReference type="Proteomes" id="UP000000437">
    <property type="component" value="Chromosome 18"/>
</dbReference>
<keyword evidence="1" id="KW-1185">Reference proteome</keyword>
<dbReference type="RefSeq" id="XP_073786106.1">
    <property type="nucleotide sequence ID" value="XM_073930005.1"/>
</dbReference>
<accession>A0AC58HVT7</accession>
<reference evidence="2" key="1">
    <citation type="submission" date="2025-08" db="UniProtKB">
        <authorList>
            <consortium name="RefSeq"/>
        </authorList>
    </citation>
    <scope>IDENTIFICATION</scope>
    <source>
        <strain evidence="2">Tuebingen</strain>
        <tissue evidence="2">Fibroblasts and whole tissue</tissue>
    </source>
</reference>
<gene>
    <name evidence="2" type="primary">LOC137488236</name>
</gene>
<organism evidence="1 2">
    <name type="scientific">Danio rerio</name>
    <name type="common">Zebrafish</name>
    <name type="synonym">Brachydanio rerio</name>
    <dbReference type="NCBI Taxonomy" id="7955"/>
    <lineage>
        <taxon>Eukaryota</taxon>
        <taxon>Metazoa</taxon>
        <taxon>Chordata</taxon>
        <taxon>Craniata</taxon>
        <taxon>Vertebrata</taxon>
        <taxon>Euteleostomi</taxon>
        <taxon>Actinopterygii</taxon>
        <taxon>Neopterygii</taxon>
        <taxon>Teleostei</taxon>
        <taxon>Ostariophysi</taxon>
        <taxon>Cypriniformes</taxon>
        <taxon>Danionidae</taxon>
        <taxon>Danioninae</taxon>
        <taxon>Danio</taxon>
    </lineage>
</organism>
<evidence type="ECO:0000313" key="1">
    <source>
        <dbReference type="Proteomes" id="UP000000437"/>
    </source>
</evidence>
<sequence length="691" mass="77456">MANNMSAVLFTRVNLIKPVFVNDNHQSDTMASLTSPTVMRSPTENPEKRRKGNKASAFFKRAWKAVKRPFLCCDWNRVAPFEPQSDIDDFEHLPVPGPSRTVAAHADLEPVWLPGQVCEDPQPLSVPGPFSIKQTTDVPNADPARPESSTVLTDHVDPKQMCPPVQVCDRLESLAVPGPSRIKSTTAADHVDPEQMRPPVQICEDPEPLSVPGPFGIKQTADVPNADPARPETSTALTDHVDPEQMRPPVQICEDPQPLCVPGPSRIKQTADPARPESPTALTGHVDTELVCLPGQIWEDPQPISVHGLTNIKKTTDADSACAESPPSVQHPSKIEGTEEKPKKGRKGKRVSAFFKRVWKAITRPFLCCDTDIVQHFMPHPELEEANEASGPPGRLDLSEFKVGAVIGEGAFGQVFVASYKLRKRVKVALKFIYKSFDDRYLDIDGHSTPVLAEVAMMLKLANAPQCPNIIGLHDWVENERNFILSLEYAESYQTLDQYIKDTLDVGEKRARRLMRQLIQAVKFCTERGVFHGDIHTENILVTKPQLQLKLIDFGCAWPITSEPFDSSEYRGAIICTPPEVFLRPIHHADPVNVWTIGVVLYEILHADLPFTDEHSIMFESAEMHPRLSTACQDLISQCFKRNPVNRLKLHQVEEHRWFNPKTPNPVQQLKKKRKKKKKRNKKKAPLKSQN</sequence>
<name>A0AC58HVT7_DANRE</name>
<protein>
    <submittedName>
        <fullName evidence="2">Uncharacterized protein isoform X1</fullName>
    </submittedName>
</protein>
<proteinExistence type="predicted"/>
<evidence type="ECO:0000313" key="2">
    <source>
        <dbReference type="RefSeq" id="XP_073786106.1"/>
    </source>
</evidence>